<dbReference type="GO" id="GO:0006355">
    <property type="term" value="P:regulation of DNA-templated transcription"/>
    <property type="evidence" value="ECO:0007669"/>
    <property type="project" value="InterPro"/>
</dbReference>
<dbReference type="InterPro" id="IPR036390">
    <property type="entry name" value="WH_DNA-bd_sf"/>
</dbReference>
<feature type="domain" description="HTH crp-type" evidence="1">
    <location>
        <begin position="1"/>
        <end position="72"/>
    </location>
</feature>
<dbReference type="InterPro" id="IPR036388">
    <property type="entry name" value="WH-like_DNA-bd_sf"/>
</dbReference>
<dbReference type="SUPFAM" id="SSF46785">
    <property type="entry name" value="Winged helix' DNA-binding domain"/>
    <property type="match status" value="1"/>
</dbReference>
<sequence>MEQRLARFLLRLAQSIGRQTVRGLAVDVALSGQELAELVITTPFTVSRILADWRRLGIADAQRDRILILDLKRIRAVAGLRDRGDLTKIGEGSSPLEN</sequence>
<dbReference type="InterPro" id="IPR012318">
    <property type="entry name" value="HTH_CRP"/>
</dbReference>
<protein>
    <submittedName>
        <fullName evidence="2">Crp/Fnr family transcriptional regulator</fullName>
    </submittedName>
</protein>
<dbReference type="PROSITE" id="PS51063">
    <property type="entry name" value="HTH_CRP_2"/>
    <property type="match status" value="1"/>
</dbReference>
<dbReference type="SMART" id="SM00419">
    <property type="entry name" value="HTH_CRP"/>
    <property type="match status" value="1"/>
</dbReference>
<organism evidence="2 3">
    <name type="scientific">Candidatus Segetimicrobium genomatis</name>
    <dbReference type="NCBI Taxonomy" id="2569760"/>
    <lineage>
        <taxon>Bacteria</taxon>
        <taxon>Bacillati</taxon>
        <taxon>Candidatus Sysuimicrobiota</taxon>
        <taxon>Candidatus Sysuimicrobiia</taxon>
        <taxon>Candidatus Sysuimicrobiales</taxon>
        <taxon>Candidatus Segetimicrobiaceae</taxon>
        <taxon>Candidatus Segetimicrobium</taxon>
    </lineage>
</organism>
<evidence type="ECO:0000313" key="2">
    <source>
        <dbReference type="EMBL" id="TMJ10374.1"/>
    </source>
</evidence>
<comment type="caution">
    <text evidence="2">The sequence shown here is derived from an EMBL/GenBank/DDBJ whole genome shotgun (WGS) entry which is preliminary data.</text>
</comment>
<dbReference type="AlphaFoldDB" id="A0A537LQS4"/>
<reference evidence="2 3" key="1">
    <citation type="journal article" date="2019" name="Nat. Microbiol.">
        <title>Mediterranean grassland soil C-N compound turnover is dependent on rainfall and depth, and is mediated by genomically divergent microorganisms.</title>
        <authorList>
            <person name="Diamond S."/>
            <person name="Andeer P.F."/>
            <person name="Li Z."/>
            <person name="Crits-Christoph A."/>
            <person name="Burstein D."/>
            <person name="Anantharaman K."/>
            <person name="Lane K.R."/>
            <person name="Thomas B.C."/>
            <person name="Pan C."/>
            <person name="Northen T.R."/>
            <person name="Banfield J.F."/>
        </authorList>
    </citation>
    <scope>NUCLEOTIDE SEQUENCE [LARGE SCALE GENOMIC DNA]</scope>
    <source>
        <strain evidence="2">NP_5</strain>
    </source>
</reference>
<dbReference type="EMBL" id="VBAM01000301">
    <property type="protein sequence ID" value="TMJ10374.1"/>
    <property type="molecule type" value="Genomic_DNA"/>
</dbReference>
<evidence type="ECO:0000259" key="1">
    <source>
        <dbReference type="PROSITE" id="PS51063"/>
    </source>
</evidence>
<evidence type="ECO:0000313" key="3">
    <source>
        <dbReference type="Proteomes" id="UP000320393"/>
    </source>
</evidence>
<dbReference type="GO" id="GO:0003677">
    <property type="term" value="F:DNA binding"/>
    <property type="evidence" value="ECO:0007669"/>
    <property type="project" value="InterPro"/>
</dbReference>
<accession>A0A537LQS4</accession>
<gene>
    <name evidence="2" type="ORF">E6H02_08115</name>
</gene>
<proteinExistence type="predicted"/>
<dbReference type="Pfam" id="PF13545">
    <property type="entry name" value="HTH_Crp_2"/>
    <property type="match status" value="1"/>
</dbReference>
<dbReference type="Proteomes" id="UP000320393">
    <property type="component" value="Unassembled WGS sequence"/>
</dbReference>
<dbReference type="Gene3D" id="1.10.10.10">
    <property type="entry name" value="Winged helix-like DNA-binding domain superfamily/Winged helix DNA-binding domain"/>
    <property type="match status" value="1"/>
</dbReference>
<name>A0A537LQS4_9BACT</name>